<keyword evidence="4 6" id="KW-0274">FAD</keyword>
<evidence type="ECO:0000256" key="5">
    <source>
        <dbReference type="ARBA" id="ARBA00022991"/>
    </source>
</evidence>
<keyword evidence="5" id="KW-0157">Chromophore</keyword>
<evidence type="ECO:0000256" key="4">
    <source>
        <dbReference type="ARBA" id="ARBA00022827"/>
    </source>
</evidence>
<evidence type="ECO:0000256" key="6">
    <source>
        <dbReference type="PIRSR" id="PIRSR602081-1"/>
    </source>
</evidence>
<feature type="domain" description="Photolyase/cryptochrome alpha/beta" evidence="8">
    <location>
        <begin position="63"/>
        <end position="200"/>
    </location>
</feature>
<dbReference type="HOGENOM" id="CLU_010348_2_1_1"/>
<dbReference type="InterPro" id="IPR005101">
    <property type="entry name" value="Cryptochr/Photolyase_FAD-bd"/>
</dbReference>
<organism evidence="9 10">
    <name type="scientific">Suillus luteus UH-Slu-Lm8-n1</name>
    <dbReference type="NCBI Taxonomy" id="930992"/>
    <lineage>
        <taxon>Eukaryota</taxon>
        <taxon>Fungi</taxon>
        <taxon>Dikarya</taxon>
        <taxon>Basidiomycota</taxon>
        <taxon>Agaricomycotina</taxon>
        <taxon>Agaricomycetes</taxon>
        <taxon>Agaricomycetidae</taxon>
        <taxon>Boletales</taxon>
        <taxon>Suillineae</taxon>
        <taxon>Suillaceae</taxon>
        <taxon>Suillus</taxon>
    </lineage>
</organism>
<protein>
    <recommendedName>
        <fullName evidence="8">Photolyase/cryptochrome alpha/beta domain-containing protein</fullName>
    </recommendedName>
</protein>
<evidence type="ECO:0000256" key="7">
    <source>
        <dbReference type="PIRSR" id="PIRSR602081-2"/>
    </source>
</evidence>
<proteinExistence type="inferred from homology"/>
<sequence>MKRTRSLSPLAVSKKSRTGAGSPFAPIKIATAEAAAAVQTDPPFLRLLGALRNVVQRPSKGQSIVYWMRMGDLRISDNKALALASAQAVEDQIPLVVLHVLSPQDYMAHDRSKTRIDFVLRNLSRVKDELAKLNIPLYTITHTPRKTIPTRVISVLQTLQATRLFANIEYEVDELRRDIEVCSLAQNAGIRPTYVHDRCIIEPGVVKTKEGRTYTVYSPYQRNWISILNSNLSDYLNEFPPPKPNSSTARENQVIGPLFNTDVPVSVRGFELDSEETTNMVSMWPAGTSSAKEMLSRFLYTKARVTQLGAVDPLADGAENSDKRSRILLYDEARDRGDKDTTSRLSPYLSAGVISVRECVRQTMKFLGIQKVEAGRSSGVGRWVQELAWRDFYTNVLAYYPRVSMGRPYQEKFADVKWEVNEEHLNAWKEGKTGIPIVDATMRQINTMGWTHNRMRMIVAMFLTKDLMLDWRLGERYFMEKLIDGDLASNNGGWQWSASTGVDSVPYFRIFNPYTQSSKADPTGDFIRTFVPELKNLYGSDIHNPPAKVADKLGYPRPIVNHAETRERAIRRYKTPGEE</sequence>
<dbReference type="FunFam" id="1.10.579.10:FF:000003">
    <property type="entry name" value="Deoxyribodipyrimidine photo-lyase"/>
    <property type="match status" value="1"/>
</dbReference>
<dbReference type="OrthoDB" id="435881at2759"/>
<feature type="site" description="Electron transfer via tryptophanyl radical" evidence="7">
    <location>
        <position position="471"/>
    </location>
</feature>
<dbReference type="GO" id="GO:0043153">
    <property type="term" value="P:entrainment of circadian clock by photoperiod"/>
    <property type="evidence" value="ECO:0007669"/>
    <property type="project" value="TreeGrafter"/>
</dbReference>
<feature type="binding site" evidence="6">
    <location>
        <begin position="342"/>
        <end position="346"/>
    </location>
    <ligand>
        <name>FAD</name>
        <dbReference type="ChEBI" id="CHEBI:57692"/>
    </ligand>
</feature>
<evidence type="ECO:0000256" key="1">
    <source>
        <dbReference type="ARBA" id="ARBA00001932"/>
    </source>
</evidence>
<dbReference type="InterPro" id="IPR002081">
    <property type="entry name" value="Cryptochrome/DNA_photolyase_1"/>
</dbReference>
<dbReference type="GO" id="GO:0006139">
    <property type="term" value="P:nucleobase-containing compound metabolic process"/>
    <property type="evidence" value="ECO:0007669"/>
    <property type="project" value="UniProtKB-ARBA"/>
</dbReference>
<dbReference type="InParanoid" id="A0A0D0AXM9"/>
<keyword evidence="3 6" id="KW-0285">Flavoprotein</keyword>
<dbReference type="InterPro" id="IPR036155">
    <property type="entry name" value="Crypto/Photolyase_N_sf"/>
</dbReference>
<dbReference type="GO" id="GO:0005634">
    <property type="term" value="C:nucleus"/>
    <property type="evidence" value="ECO:0007669"/>
    <property type="project" value="TreeGrafter"/>
</dbReference>
<feature type="binding site" evidence="6">
    <location>
        <position position="330"/>
    </location>
    <ligand>
        <name>FAD</name>
        <dbReference type="ChEBI" id="CHEBI:57692"/>
    </ligand>
</feature>
<feature type="binding site" evidence="6">
    <location>
        <begin position="484"/>
        <end position="486"/>
    </location>
    <ligand>
        <name>FAD</name>
        <dbReference type="ChEBI" id="CHEBI:57692"/>
    </ligand>
</feature>
<dbReference type="PANTHER" id="PTHR11455">
    <property type="entry name" value="CRYPTOCHROME"/>
    <property type="match status" value="1"/>
</dbReference>
<dbReference type="PROSITE" id="PS51645">
    <property type="entry name" value="PHR_CRY_ALPHA_BETA"/>
    <property type="match status" value="1"/>
</dbReference>
<reference evidence="9 10" key="1">
    <citation type="submission" date="2014-04" db="EMBL/GenBank/DDBJ databases">
        <authorList>
            <consortium name="DOE Joint Genome Institute"/>
            <person name="Kuo A."/>
            <person name="Ruytinx J."/>
            <person name="Rineau F."/>
            <person name="Colpaert J."/>
            <person name="Kohler A."/>
            <person name="Nagy L.G."/>
            <person name="Floudas D."/>
            <person name="Copeland A."/>
            <person name="Barry K.W."/>
            <person name="Cichocki N."/>
            <person name="Veneault-Fourrey C."/>
            <person name="LaButti K."/>
            <person name="Lindquist E.A."/>
            <person name="Lipzen A."/>
            <person name="Lundell T."/>
            <person name="Morin E."/>
            <person name="Murat C."/>
            <person name="Sun H."/>
            <person name="Tunlid A."/>
            <person name="Henrissat B."/>
            <person name="Grigoriev I.V."/>
            <person name="Hibbett D.S."/>
            <person name="Martin F."/>
            <person name="Nordberg H.P."/>
            <person name="Cantor M.N."/>
            <person name="Hua S.X."/>
        </authorList>
    </citation>
    <scope>NUCLEOTIDE SEQUENCE [LARGE SCALE GENOMIC DNA]</scope>
    <source>
        <strain evidence="9 10">UH-Slu-Lm8-n1</strain>
    </source>
</reference>
<feature type="site" description="Electron transfer via tryptophanyl radical" evidence="7">
    <location>
        <position position="418"/>
    </location>
</feature>
<evidence type="ECO:0000256" key="3">
    <source>
        <dbReference type="ARBA" id="ARBA00022630"/>
    </source>
</evidence>
<dbReference type="GO" id="GO:0003677">
    <property type="term" value="F:DNA binding"/>
    <property type="evidence" value="ECO:0007669"/>
    <property type="project" value="TreeGrafter"/>
</dbReference>
<evidence type="ECO:0000313" key="10">
    <source>
        <dbReference type="Proteomes" id="UP000054485"/>
    </source>
</evidence>
<evidence type="ECO:0000256" key="2">
    <source>
        <dbReference type="ARBA" id="ARBA00005862"/>
    </source>
</evidence>
<dbReference type="GO" id="GO:0006950">
    <property type="term" value="P:response to stress"/>
    <property type="evidence" value="ECO:0007669"/>
    <property type="project" value="UniProtKB-ARBA"/>
</dbReference>
<dbReference type="STRING" id="930992.A0A0D0AXM9"/>
<feature type="site" description="Electron transfer via tryptophanyl radical" evidence="7">
    <location>
        <position position="494"/>
    </location>
</feature>
<feature type="binding site" evidence="6">
    <location>
        <begin position="386"/>
        <end position="393"/>
    </location>
    <ligand>
        <name>FAD</name>
        <dbReference type="ChEBI" id="CHEBI:57692"/>
    </ligand>
</feature>
<dbReference type="AlphaFoldDB" id="A0A0D0AXM9"/>
<dbReference type="EMBL" id="KN835236">
    <property type="protein sequence ID" value="KIK42534.1"/>
    <property type="molecule type" value="Genomic_DNA"/>
</dbReference>
<dbReference type="Proteomes" id="UP000054485">
    <property type="component" value="Unassembled WGS sequence"/>
</dbReference>
<dbReference type="SUPFAM" id="SSF48173">
    <property type="entry name" value="Cryptochrome/photolyase FAD-binding domain"/>
    <property type="match status" value="1"/>
</dbReference>
<evidence type="ECO:0000313" key="9">
    <source>
        <dbReference type="EMBL" id="KIK42534.1"/>
    </source>
</evidence>
<dbReference type="InterPro" id="IPR014729">
    <property type="entry name" value="Rossmann-like_a/b/a_fold"/>
</dbReference>
<dbReference type="GO" id="GO:0003904">
    <property type="term" value="F:deoxyribodipyrimidine photo-lyase activity"/>
    <property type="evidence" value="ECO:0007669"/>
    <property type="project" value="TreeGrafter"/>
</dbReference>
<dbReference type="GO" id="GO:0005737">
    <property type="term" value="C:cytoplasm"/>
    <property type="evidence" value="ECO:0007669"/>
    <property type="project" value="TreeGrafter"/>
</dbReference>
<dbReference type="Gene3D" id="1.25.40.80">
    <property type="match status" value="1"/>
</dbReference>
<dbReference type="Gene3D" id="1.10.579.10">
    <property type="entry name" value="DNA Cyclobutane Dipyrimidine Photolyase, subunit A, domain 3"/>
    <property type="match status" value="1"/>
</dbReference>
<dbReference type="InterPro" id="IPR018394">
    <property type="entry name" value="DNA_photolyase_1_CS_C"/>
</dbReference>
<dbReference type="InterPro" id="IPR036134">
    <property type="entry name" value="Crypto/Photolyase_FAD-like_sf"/>
</dbReference>
<feature type="binding site" evidence="6">
    <location>
        <position position="383"/>
    </location>
    <ligand>
        <name>FAD</name>
        <dbReference type="ChEBI" id="CHEBI:57692"/>
    </ligand>
</feature>
<dbReference type="Gene3D" id="3.40.50.620">
    <property type="entry name" value="HUPs"/>
    <property type="match status" value="1"/>
</dbReference>
<dbReference type="GO" id="GO:0032922">
    <property type="term" value="P:circadian regulation of gene expression"/>
    <property type="evidence" value="ECO:0007669"/>
    <property type="project" value="TreeGrafter"/>
</dbReference>
<reference evidence="10" key="2">
    <citation type="submission" date="2015-01" db="EMBL/GenBank/DDBJ databases">
        <title>Evolutionary Origins and Diversification of the Mycorrhizal Mutualists.</title>
        <authorList>
            <consortium name="DOE Joint Genome Institute"/>
            <consortium name="Mycorrhizal Genomics Consortium"/>
            <person name="Kohler A."/>
            <person name="Kuo A."/>
            <person name="Nagy L.G."/>
            <person name="Floudas D."/>
            <person name="Copeland A."/>
            <person name="Barry K.W."/>
            <person name="Cichocki N."/>
            <person name="Veneault-Fourrey C."/>
            <person name="LaButti K."/>
            <person name="Lindquist E.A."/>
            <person name="Lipzen A."/>
            <person name="Lundell T."/>
            <person name="Morin E."/>
            <person name="Murat C."/>
            <person name="Riley R."/>
            <person name="Ohm R."/>
            <person name="Sun H."/>
            <person name="Tunlid A."/>
            <person name="Henrissat B."/>
            <person name="Grigoriev I.V."/>
            <person name="Hibbett D.S."/>
            <person name="Martin F."/>
        </authorList>
    </citation>
    <scope>NUCLEOTIDE SEQUENCE [LARGE SCALE GENOMIC DNA]</scope>
    <source>
        <strain evidence="10">UH-Slu-Lm8-n1</strain>
    </source>
</reference>
<dbReference type="GO" id="GO:0071949">
    <property type="term" value="F:FAD binding"/>
    <property type="evidence" value="ECO:0007669"/>
    <property type="project" value="TreeGrafter"/>
</dbReference>
<keyword evidence="10" id="KW-1185">Reference proteome</keyword>
<comment type="similarity">
    <text evidence="2">Belongs to the DNA photolyase class-1 family.</text>
</comment>
<dbReference type="Pfam" id="PF00875">
    <property type="entry name" value="DNA_photolyase"/>
    <property type="match status" value="1"/>
</dbReference>
<dbReference type="PROSITE" id="PS00394">
    <property type="entry name" value="DNA_PHOTOLYASES_1_1"/>
    <property type="match status" value="1"/>
</dbReference>
<dbReference type="PANTHER" id="PTHR11455:SF18">
    <property type="entry name" value="SI:CH1073-390K14.1"/>
    <property type="match status" value="1"/>
</dbReference>
<name>A0A0D0AXM9_9AGAM</name>
<evidence type="ECO:0000259" key="8">
    <source>
        <dbReference type="PROSITE" id="PS51645"/>
    </source>
</evidence>
<accession>A0A0D0AXM9</accession>
<dbReference type="Pfam" id="PF03441">
    <property type="entry name" value="FAD_binding_7"/>
    <property type="match status" value="1"/>
</dbReference>
<dbReference type="SUPFAM" id="SSF52425">
    <property type="entry name" value="Cryptochrome/photolyase, N-terminal domain"/>
    <property type="match status" value="1"/>
</dbReference>
<gene>
    <name evidence="9" type="ORF">CY34DRAFT_23937</name>
</gene>
<dbReference type="InterPro" id="IPR006050">
    <property type="entry name" value="DNA_photolyase_N"/>
</dbReference>
<comment type="cofactor">
    <cofactor evidence="6">
        <name>FAD</name>
        <dbReference type="ChEBI" id="CHEBI:57692"/>
    </cofactor>
    <text evidence="6">Binds 1 FAD per subunit.</text>
</comment>
<comment type="cofactor">
    <cofactor evidence="1">
        <name>(6R)-5,10-methylene-5,6,7,8-tetrahydrofolate</name>
        <dbReference type="ChEBI" id="CHEBI:15636"/>
    </cofactor>
</comment>